<keyword evidence="2" id="KW-0813">Transport</keyword>
<dbReference type="CDD" id="cd03214">
    <property type="entry name" value="ABC_Iron-Siderophores_B12_Hemin"/>
    <property type="match status" value="1"/>
</dbReference>
<dbReference type="AlphaFoldDB" id="A0A1H9VXU2"/>
<evidence type="ECO:0000256" key="5">
    <source>
        <dbReference type="ARBA" id="ARBA00022741"/>
    </source>
</evidence>
<comment type="subcellular location">
    <subcellularLocation>
        <location evidence="1">Cell membrane</location>
        <topology evidence="1">Peripheral membrane protein</topology>
    </subcellularLocation>
</comment>
<dbReference type="GO" id="GO:0006826">
    <property type="term" value="P:iron ion transport"/>
    <property type="evidence" value="ECO:0007669"/>
    <property type="project" value="UniProtKB-KW"/>
</dbReference>
<dbReference type="EMBL" id="FOGJ01000025">
    <property type="protein sequence ID" value="SES26187.1"/>
    <property type="molecule type" value="Genomic_DNA"/>
</dbReference>
<dbReference type="RefSeq" id="WP_022757419.1">
    <property type="nucleotide sequence ID" value="NZ_CP065800.1"/>
</dbReference>
<reference evidence="11 12" key="1">
    <citation type="submission" date="2016-10" db="EMBL/GenBank/DDBJ databases">
        <authorList>
            <person name="de Groot N.N."/>
        </authorList>
    </citation>
    <scope>NUCLEOTIDE SEQUENCE [LARGE SCALE GENOMIC DNA]</scope>
    <source>
        <strain evidence="11 12">AR40</strain>
    </source>
</reference>
<keyword evidence="3" id="KW-1003">Cell membrane</keyword>
<evidence type="ECO:0000256" key="2">
    <source>
        <dbReference type="ARBA" id="ARBA00022448"/>
    </source>
</evidence>
<dbReference type="GO" id="GO:0005886">
    <property type="term" value="C:plasma membrane"/>
    <property type="evidence" value="ECO:0007669"/>
    <property type="project" value="UniProtKB-SubCell"/>
</dbReference>
<dbReference type="InterPro" id="IPR051535">
    <property type="entry name" value="Siderophore_ABC-ATPase"/>
</dbReference>
<feature type="domain" description="ABC transporter" evidence="10">
    <location>
        <begin position="10"/>
        <end position="246"/>
    </location>
</feature>
<dbReference type="Pfam" id="PF00005">
    <property type="entry name" value="ABC_tran"/>
    <property type="match status" value="1"/>
</dbReference>
<evidence type="ECO:0000256" key="3">
    <source>
        <dbReference type="ARBA" id="ARBA00022475"/>
    </source>
</evidence>
<dbReference type="GO" id="GO:0005524">
    <property type="term" value="F:ATP binding"/>
    <property type="evidence" value="ECO:0007669"/>
    <property type="project" value="UniProtKB-KW"/>
</dbReference>
<dbReference type="Gene3D" id="3.40.50.300">
    <property type="entry name" value="P-loop containing nucleotide triphosphate hydrolases"/>
    <property type="match status" value="1"/>
</dbReference>
<keyword evidence="8" id="KW-0406">Ion transport</keyword>
<dbReference type="InterPro" id="IPR017871">
    <property type="entry name" value="ABC_transporter-like_CS"/>
</dbReference>
<evidence type="ECO:0000256" key="1">
    <source>
        <dbReference type="ARBA" id="ARBA00004202"/>
    </source>
</evidence>
<evidence type="ECO:0000256" key="6">
    <source>
        <dbReference type="ARBA" id="ARBA00022840"/>
    </source>
</evidence>
<dbReference type="SMART" id="SM00382">
    <property type="entry name" value="AAA"/>
    <property type="match status" value="1"/>
</dbReference>
<accession>A0A1H9VXU2</accession>
<sequence>MSDIAISHDFGAKGISTGYEEKLILKDMNIDIPAGKFSVLIGPNGCGKSTLLKSFARLLKPKDGTVLLDGRSIYEVPTACLAKQIGLLPQSPIVPAGITVADLVARGRFPYQNIFGQLSKADYEAIACAMEAMGVSELANKPVDSLSGGQRQRVWIALVLAQNTDILLLDEPTTYLDIAYQVEILDCLAKLNKLRKTTIVAILHDINLSIRYADHIFAMKKGELIAQGSPKDIITPDLMRTIYGMESSIITDPETGDPYVIPRSKAS</sequence>
<keyword evidence="5" id="KW-0547">Nucleotide-binding</keyword>
<keyword evidence="4" id="KW-0410">Iron transport</keyword>
<dbReference type="InterPro" id="IPR003439">
    <property type="entry name" value="ABC_transporter-like_ATP-bd"/>
</dbReference>
<evidence type="ECO:0000256" key="4">
    <source>
        <dbReference type="ARBA" id="ARBA00022496"/>
    </source>
</evidence>
<keyword evidence="7" id="KW-0408">Iron</keyword>
<dbReference type="InterPro" id="IPR003593">
    <property type="entry name" value="AAA+_ATPase"/>
</dbReference>
<dbReference type="PANTHER" id="PTHR42771:SF2">
    <property type="entry name" value="IRON(3+)-HYDROXAMATE IMPORT ATP-BINDING PROTEIN FHUC"/>
    <property type="match status" value="1"/>
</dbReference>
<dbReference type="GO" id="GO:0016887">
    <property type="term" value="F:ATP hydrolysis activity"/>
    <property type="evidence" value="ECO:0007669"/>
    <property type="project" value="InterPro"/>
</dbReference>
<protein>
    <submittedName>
        <fullName evidence="11">Iron complex transport system ATP-binding protein</fullName>
    </submittedName>
</protein>
<evidence type="ECO:0000256" key="9">
    <source>
        <dbReference type="ARBA" id="ARBA00023136"/>
    </source>
</evidence>
<dbReference type="FunFam" id="3.40.50.300:FF:000134">
    <property type="entry name" value="Iron-enterobactin ABC transporter ATP-binding protein"/>
    <property type="match status" value="1"/>
</dbReference>
<dbReference type="PANTHER" id="PTHR42771">
    <property type="entry name" value="IRON(3+)-HYDROXAMATE IMPORT ATP-BINDING PROTEIN FHUC"/>
    <property type="match status" value="1"/>
</dbReference>
<evidence type="ECO:0000256" key="8">
    <source>
        <dbReference type="ARBA" id="ARBA00023065"/>
    </source>
</evidence>
<evidence type="ECO:0000313" key="11">
    <source>
        <dbReference type="EMBL" id="SES26187.1"/>
    </source>
</evidence>
<dbReference type="PROSITE" id="PS50893">
    <property type="entry name" value="ABC_TRANSPORTER_2"/>
    <property type="match status" value="1"/>
</dbReference>
<keyword evidence="9" id="KW-0472">Membrane</keyword>
<proteinExistence type="predicted"/>
<dbReference type="SUPFAM" id="SSF52540">
    <property type="entry name" value="P-loop containing nucleoside triphosphate hydrolases"/>
    <property type="match status" value="1"/>
</dbReference>
<evidence type="ECO:0000259" key="10">
    <source>
        <dbReference type="PROSITE" id="PS50893"/>
    </source>
</evidence>
<dbReference type="Proteomes" id="UP000182584">
    <property type="component" value="Unassembled WGS sequence"/>
</dbReference>
<keyword evidence="6 11" id="KW-0067">ATP-binding</keyword>
<dbReference type="PROSITE" id="PS00211">
    <property type="entry name" value="ABC_TRANSPORTER_1"/>
    <property type="match status" value="1"/>
</dbReference>
<gene>
    <name evidence="11" type="ORF">SAMN04487884_12569</name>
</gene>
<dbReference type="InterPro" id="IPR027417">
    <property type="entry name" value="P-loop_NTPase"/>
</dbReference>
<evidence type="ECO:0000313" key="12">
    <source>
        <dbReference type="Proteomes" id="UP000182584"/>
    </source>
</evidence>
<evidence type="ECO:0000256" key="7">
    <source>
        <dbReference type="ARBA" id="ARBA00023004"/>
    </source>
</evidence>
<name>A0A1H9VXU2_BUTFI</name>
<organism evidence="11 12">
    <name type="scientific">Butyrivibrio fibrisolvens</name>
    <dbReference type="NCBI Taxonomy" id="831"/>
    <lineage>
        <taxon>Bacteria</taxon>
        <taxon>Bacillati</taxon>
        <taxon>Bacillota</taxon>
        <taxon>Clostridia</taxon>
        <taxon>Lachnospirales</taxon>
        <taxon>Lachnospiraceae</taxon>
        <taxon>Butyrivibrio</taxon>
    </lineage>
</organism>
<dbReference type="OrthoDB" id="9799337at2"/>